<sequence length="137" mass="15033">MNSILTPVLALVAWSLVVWLWMYATRIPAMQKARIEPQSARFPGSLAVLPDGVRQVADNYNHLMEQPTIFYALAVYVHLAGQGDGTNIGLAWAYVGLRVAHSLVQGTVNLVMARFALFSLSTIALIVITAREVLKLV</sequence>
<evidence type="ECO:0000256" key="1">
    <source>
        <dbReference type="ARBA" id="ARBA00004370"/>
    </source>
</evidence>
<proteinExistence type="predicted"/>
<dbReference type="InterPro" id="IPR023352">
    <property type="entry name" value="MAPEG-like_dom_sf"/>
</dbReference>
<dbReference type="SUPFAM" id="SSF161084">
    <property type="entry name" value="MAPEG domain-like"/>
    <property type="match status" value="1"/>
</dbReference>
<protein>
    <submittedName>
        <fullName evidence="6">MAPEG family protein</fullName>
    </submittedName>
</protein>
<evidence type="ECO:0000256" key="3">
    <source>
        <dbReference type="ARBA" id="ARBA00022989"/>
    </source>
</evidence>
<dbReference type="EMBL" id="CP158375">
    <property type="protein sequence ID" value="XDO98025.1"/>
    <property type="molecule type" value="Genomic_DNA"/>
</dbReference>
<dbReference type="RefSeq" id="WP_369061629.1">
    <property type="nucleotide sequence ID" value="NZ_CP158375.1"/>
</dbReference>
<keyword evidence="3 5" id="KW-1133">Transmembrane helix</keyword>
<evidence type="ECO:0000256" key="4">
    <source>
        <dbReference type="ARBA" id="ARBA00023136"/>
    </source>
</evidence>
<evidence type="ECO:0000256" key="5">
    <source>
        <dbReference type="SAM" id="Phobius"/>
    </source>
</evidence>
<dbReference type="AlphaFoldDB" id="A0AB39KWK6"/>
<keyword evidence="2 5" id="KW-0812">Transmembrane</keyword>
<evidence type="ECO:0000256" key="2">
    <source>
        <dbReference type="ARBA" id="ARBA00022692"/>
    </source>
</evidence>
<comment type="subcellular location">
    <subcellularLocation>
        <location evidence="1">Membrane</location>
    </subcellularLocation>
</comment>
<feature type="transmembrane region" description="Helical" evidence="5">
    <location>
        <begin position="6"/>
        <end position="24"/>
    </location>
</feature>
<name>A0AB39KWK6_9CAUL</name>
<reference evidence="6" key="1">
    <citation type="submission" date="2024-06" db="EMBL/GenBank/DDBJ databases">
        <title>Caulobacter inopinatus, sp. nov.</title>
        <authorList>
            <person name="Donachie S.P."/>
        </authorList>
    </citation>
    <scope>NUCLEOTIDE SEQUENCE</scope>
    <source>
        <strain evidence="6">73W</strain>
    </source>
</reference>
<keyword evidence="4 5" id="KW-0472">Membrane</keyword>
<feature type="transmembrane region" description="Helical" evidence="5">
    <location>
        <begin position="115"/>
        <end position="134"/>
    </location>
</feature>
<dbReference type="Pfam" id="PF01124">
    <property type="entry name" value="MAPEG"/>
    <property type="match status" value="1"/>
</dbReference>
<gene>
    <name evidence="6" type="ORF">ABOZ73_06295</name>
</gene>
<organism evidence="6">
    <name type="scientific">Caulobacter sp. 73W</name>
    <dbReference type="NCBI Taxonomy" id="3161137"/>
    <lineage>
        <taxon>Bacteria</taxon>
        <taxon>Pseudomonadati</taxon>
        <taxon>Pseudomonadota</taxon>
        <taxon>Alphaproteobacteria</taxon>
        <taxon>Caulobacterales</taxon>
        <taxon>Caulobacteraceae</taxon>
        <taxon>Caulobacter</taxon>
    </lineage>
</organism>
<dbReference type="GO" id="GO:0016020">
    <property type="term" value="C:membrane"/>
    <property type="evidence" value="ECO:0007669"/>
    <property type="project" value="UniProtKB-SubCell"/>
</dbReference>
<evidence type="ECO:0000313" key="6">
    <source>
        <dbReference type="EMBL" id="XDO98025.1"/>
    </source>
</evidence>
<accession>A0AB39KWK6</accession>
<dbReference type="InterPro" id="IPR001129">
    <property type="entry name" value="Membr-assoc_MAPEG"/>
</dbReference>
<dbReference type="Gene3D" id="1.20.120.550">
    <property type="entry name" value="Membrane associated eicosanoid/glutathione metabolism-like domain"/>
    <property type="match status" value="1"/>
</dbReference>